<feature type="region of interest" description="Disordered" evidence="1">
    <location>
        <begin position="89"/>
        <end position="123"/>
    </location>
</feature>
<feature type="compositionally biased region" description="Acidic residues" evidence="1">
    <location>
        <begin position="1"/>
        <end position="30"/>
    </location>
</feature>
<reference evidence="2" key="1">
    <citation type="submission" date="2018-11" db="EMBL/GenBank/DDBJ databases">
        <authorList>
            <consortium name="Pathogen Informatics"/>
        </authorList>
    </citation>
    <scope>NUCLEOTIDE SEQUENCE</scope>
</reference>
<accession>A0A3S5B184</accession>
<name>A0A3S5B184_9PLAT</name>
<dbReference type="EMBL" id="CAAALY010114667">
    <property type="protein sequence ID" value="VEL30705.1"/>
    <property type="molecule type" value="Genomic_DNA"/>
</dbReference>
<keyword evidence="3" id="KW-1185">Reference proteome</keyword>
<gene>
    <name evidence="2" type="ORF">PXEA_LOCUS24145</name>
</gene>
<dbReference type="Proteomes" id="UP000784294">
    <property type="component" value="Unassembled WGS sequence"/>
</dbReference>
<comment type="caution">
    <text evidence="2">The sequence shown here is derived from an EMBL/GenBank/DDBJ whole genome shotgun (WGS) entry which is preliminary data.</text>
</comment>
<feature type="compositionally biased region" description="Basic and acidic residues" evidence="1">
    <location>
        <begin position="89"/>
        <end position="110"/>
    </location>
</feature>
<sequence length="196" mass="22578">EEEEEEEEEGAKKEEEEDEEEEYEEEEEKEDQQREEEAGQAETSEEFIRPFLSMTDDLMHSEDLEMRADSIMSVLEKLRKEHPLKMDFARYDAGEGSRQERSDKLSPKCDENEDAEESFGVMGDKADEFYVGNTNSEETVAYAGEPANDTEAPIIHEEKVGLSKHWEENTFRTSMPGRLGNANFQVGKLEFCKKIG</sequence>
<evidence type="ECO:0000256" key="1">
    <source>
        <dbReference type="SAM" id="MobiDB-lite"/>
    </source>
</evidence>
<evidence type="ECO:0000313" key="3">
    <source>
        <dbReference type="Proteomes" id="UP000784294"/>
    </source>
</evidence>
<protein>
    <submittedName>
        <fullName evidence="2">Uncharacterized protein</fullName>
    </submittedName>
</protein>
<feature type="region of interest" description="Disordered" evidence="1">
    <location>
        <begin position="1"/>
        <end position="52"/>
    </location>
</feature>
<organism evidence="2 3">
    <name type="scientific">Protopolystoma xenopodis</name>
    <dbReference type="NCBI Taxonomy" id="117903"/>
    <lineage>
        <taxon>Eukaryota</taxon>
        <taxon>Metazoa</taxon>
        <taxon>Spiralia</taxon>
        <taxon>Lophotrochozoa</taxon>
        <taxon>Platyhelminthes</taxon>
        <taxon>Monogenea</taxon>
        <taxon>Polyopisthocotylea</taxon>
        <taxon>Polystomatidea</taxon>
        <taxon>Polystomatidae</taxon>
        <taxon>Protopolystoma</taxon>
    </lineage>
</organism>
<evidence type="ECO:0000313" key="2">
    <source>
        <dbReference type="EMBL" id="VEL30705.1"/>
    </source>
</evidence>
<proteinExistence type="predicted"/>
<dbReference type="AlphaFoldDB" id="A0A3S5B184"/>
<feature type="non-terminal residue" evidence="2">
    <location>
        <position position="1"/>
    </location>
</feature>